<evidence type="ECO:0000313" key="3">
    <source>
        <dbReference type="Proteomes" id="UP000235392"/>
    </source>
</evidence>
<dbReference type="AlphaFoldDB" id="A0A2N5V6D1"/>
<gene>
    <name evidence="2" type="ORF">PCASD_06249</name>
</gene>
<feature type="region of interest" description="Disordered" evidence="1">
    <location>
        <begin position="66"/>
        <end position="136"/>
    </location>
</feature>
<proteinExistence type="predicted"/>
<dbReference type="EMBL" id="PGCI01000047">
    <property type="protein sequence ID" value="PLW45569.1"/>
    <property type="molecule type" value="Genomic_DNA"/>
</dbReference>
<comment type="caution">
    <text evidence="2">The sequence shown here is derived from an EMBL/GenBank/DDBJ whole genome shotgun (WGS) entry which is preliminary data.</text>
</comment>
<feature type="compositionally biased region" description="Polar residues" evidence="1">
    <location>
        <begin position="70"/>
        <end position="108"/>
    </location>
</feature>
<accession>A0A2N5V6D1</accession>
<dbReference type="Proteomes" id="UP000235392">
    <property type="component" value="Unassembled WGS sequence"/>
</dbReference>
<organism evidence="2 3">
    <name type="scientific">Puccinia coronata f. sp. avenae</name>
    <dbReference type="NCBI Taxonomy" id="200324"/>
    <lineage>
        <taxon>Eukaryota</taxon>
        <taxon>Fungi</taxon>
        <taxon>Dikarya</taxon>
        <taxon>Basidiomycota</taxon>
        <taxon>Pucciniomycotina</taxon>
        <taxon>Pucciniomycetes</taxon>
        <taxon>Pucciniales</taxon>
        <taxon>Pucciniaceae</taxon>
        <taxon>Puccinia</taxon>
    </lineage>
</organism>
<name>A0A2N5V6D1_9BASI</name>
<evidence type="ECO:0000313" key="2">
    <source>
        <dbReference type="EMBL" id="PLW45569.1"/>
    </source>
</evidence>
<evidence type="ECO:0000256" key="1">
    <source>
        <dbReference type="SAM" id="MobiDB-lite"/>
    </source>
</evidence>
<protein>
    <submittedName>
        <fullName evidence="2">Uncharacterized protein</fullName>
    </submittedName>
</protein>
<sequence length="136" mass="14376">MNIKKTKIKLRWGLFLEIKPEAVEPLTGVNLWKTLLDGNPSAYSKDQIHAVLKALHFKWILLSKKDPATATGTDSPTATGTDSPTATGTDSPTATGTDSPTATGTDSHGLQGAGSEQQEERSTAEGNKANGDRANE</sequence>
<reference evidence="2 3" key="1">
    <citation type="submission" date="2017-11" db="EMBL/GenBank/DDBJ databases">
        <title>De novo assembly and phasing of dikaryotic genomes from two isolates of Puccinia coronata f. sp. avenae, the causal agent of oat crown rust.</title>
        <authorList>
            <person name="Miller M.E."/>
            <person name="Zhang Y."/>
            <person name="Omidvar V."/>
            <person name="Sperschneider J."/>
            <person name="Schwessinger B."/>
            <person name="Raley C."/>
            <person name="Palmer J.M."/>
            <person name="Garnica D."/>
            <person name="Upadhyaya N."/>
            <person name="Rathjen J."/>
            <person name="Taylor J.M."/>
            <person name="Park R.F."/>
            <person name="Dodds P.N."/>
            <person name="Hirsch C.D."/>
            <person name="Kianian S.F."/>
            <person name="Figueroa M."/>
        </authorList>
    </citation>
    <scope>NUCLEOTIDE SEQUENCE [LARGE SCALE GENOMIC DNA]</scope>
    <source>
        <strain evidence="2">12SD80</strain>
    </source>
</reference>